<dbReference type="EMBL" id="FWZT01000013">
    <property type="protein sequence ID" value="SMF43333.1"/>
    <property type="molecule type" value="Genomic_DNA"/>
</dbReference>
<feature type="domain" description="Fibronectin type-III" evidence="2">
    <location>
        <begin position="194"/>
        <end position="287"/>
    </location>
</feature>
<evidence type="ECO:0000256" key="1">
    <source>
        <dbReference type="SAM" id="MobiDB-lite"/>
    </source>
</evidence>
<evidence type="ECO:0000313" key="3">
    <source>
        <dbReference type="EMBL" id="SMF43333.1"/>
    </source>
</evidence>
<dbReference type="PROSITE" id="PS50853">
    <property type="entry name" value="FN3"/>
    <property type="match status" value="1"/>
</dbReference>
<feature type="compositionally biased region" description="Low complexity" evidence="1">
    <location>
        <begin position="50"/>
        <end position="61"/>
    </location>
</feature>
<keyword evidence="4" id="KW-1185">Reference proteome</keyword>
<dbReference type="STRING" id="1513793.SAMN06296036_11370"/>
<feature type="region of interest" description="Disordered" evidence="1">
    <location>
        <begin position="21"/>
        <end position="65"/>
    </location>
</feature>
<dbReference type="RefSeq" id="WP_132321093.1">
    <property type="nucleotide sequence ID" value="NZ_FWZT01000013.1"/>
</dbReference>
<dbReference type="Pfam" id="PF00041">
    <property type="entry name" value="fn3"/>
    <property type="match status" value="1"/>
</dbReference>
<evidence type="ECO:0000259" key="2">
    <source>
        <dbReference type="PROSITE" id="PS50853"/>
    </source>
</evidence>
<dbReference type="InterPro" id="IPR013783">
    <property type="entry name" value="Ig-like_fold"/>
</dbReference>
<reference evidence="4" key="1">
    <citation type="submission" date="2017-04" db="EMBL/GenBank/DDBJ databases">
        <authorList>
            <person name="Varghese N."/>
            <person name="Submissions S."/>
        </authorList>
    </citation>
    <scope>NUCLEOTIDE SEQUENCE [LARGE SCALE GENOMIC DNA]</scope>
    <source>
        <strain evidence="4">RKEM611</strain>
    </source>
</reference>
<dbReference type="OrthoDB" id="6091599at2"/>
<protein>
    <submittedName>
        <fullName evidence="3">Fibronectin type III domain-containing protein</fullName>
    </submittedName>
</protein>
<sequence>MKVRMLLLALWASVIACKKSDGDAEDESHSEVASVETTNVNPEEGTEDLSSQAEEAPPSSSIKAVEPGSSVAVAVSYTSPSNFLPPTAGSYGLGARLVFQFIFNEPITVSGTPMLSVQVGTKQGQAILDSHGEKSLEFIYTTELGDMDSDGLELRGLDYSNGEIHSLEDSLVDPELDGLTSQLAGVLVDTSQAAPSQVTGLTVAPALVESSISVTWTVPSGNGSTIKSYLVQYRRSGSSVWSATSTNHNSFTLESLEAGVSYDIRVAANNDRLGQFSAVASAQTFHILSLNPIAWLDATDPFGDGLPPNHGDLLASWHDKTGKAGAAEEVELDRQPEYQTDVQNGLPAVRFDNKDRGLEGTFTRTEGSDLTIAIVGQFDDGVSDRCLFEFRNGSGNARAFFIDRRYAANTFYDPTLTKGSFKLWLIENKGAQAKVREDETILYDGALYFNTDFIGEGQYVLGDDTTGSNRLVGYIGEILIFDKELSSSELDTLRAYLKSKWGL</sequence>
<dbReference type="InterPro" id="IPR003961">
    <property type="entry name" value="FN3_dom"/>
</dbReference>
<dbReference type="Gene3D" id="2.60.40.10">
    <property type="entry name" value="Immunoglobulins"/>
    <property type="match status" value="1"/>
</dbReference>
<dbReference type="SUPFAM" id="SSF49265">
    <property type="entry name" value="Fibronectin type III"/>
    <property type="match status" value="1"/>
</dbReference>
<dbReference type="CDD" id="cd00063">
    <property type="entry name" value="FN3"/>
    <property type="match status" value="1"/>
</dbReference>
<dbReference type="AlphaFoldDB" id="A0A1Y6C3E0"/>
<organism evidence="3 4">
    <name type="scientific">Pseudobacteriovorax antillogorgiicola</name>
    <dbReference type="NCBI Taxonomy" id="1513793"/>
    <lineage>
        <taxon>Bacteria</taxon>
        <taxon>Pseudomonadati</taxon>
        <taxon>Bdellovibrionota</taxon>
        <taxon>Oligoflexia</taxon>
        <taxon>Oligoflexales</taxon>
        <taxon>Pseudobacteriovoracaceae</taxon>
        <taxon>Pseudobacteriovorax</taxon>
    </lineage>
</organism>
<accession>A0A1Y6C3E0</accession>
<name>A0A1Y6C3E0_9BACT</name>
<dbReference type="Proteomes" id="UP000192907">
    <property type="component" value="Unassembled WGS sequence"/>
</dbReference>
<gene>
    <name evidence="3" type="ORF">SAMN06296036_11370</name>
</gene>
<dbReference type="InterPro" id="IPR036116">
    <property type="entry name" value="FN3_sf"/>
</dbReference>
<dbReference type="PROSITE" id="PS51257">
    <property type="entry name" value="PROKAR_LIPOPROTEIN"/>
    <property type="match status" value="1"/>
</dbReference>
<feature type="compositionally biased region" description="Basic and acidic residues" evidence="1">
    <location>
        <begin position="21"/>
        <end position="30"/>
    </location>
</feature>
<proteinExistence type="predicted"/>
<dbReference type="SMART" id="SM00060">
    <property type="entry name" value="FN3"/>
    <property type="match status" value="1"/>
</dbReference>
<evidence type="ECO:0000313" key="4">
    <source>
        <dbReference type="Proteomes" id="UP000192907"/>
    </source>
</evidence>